<reference evidence="1" key="1">
    <citation type="submission" date="2019-10" db="EMBL/GenBank/DDBJ databases">
        <authorList>
            <consortium name="DOE Joint Genome Institute"/>
            <person name="Kuo A."/>
            <person name="Miyauchi S."/>
            <person name="Kiss E."/>
            <person name="Drula E."/>
            <person name="Kohler A."/>
            <person name="Sanchez-Garcia M."/>
            <person name="Andreopoulos B."/>
            <person name="Barry K.W."/>
            <person name="Bonito G."/>
            <person name="Buee M."/>
            <person name="Carver A."/>
            <person name="Chen C."/>
            <person name="Cichocki N."/>
            <person name="Clum A."/>
            <person name="Culley D."/>
            <person name="Crous P.W."/>
            <person name="Fauchery L."/>
            <person name="Girlanda M."/>
            <person name="Hayes R."/>
            <person name="Keri Z."/>
            <person name="Labutti K."/>
            <person name="Lipzen A."/>
            <person name="Lombard V."/>
            <person name="Magnuson J."/>
            <person name="Maillard F."/>
            <person name="Morin E."/>
            <person name="Murat C."/>
            <person name="Nolan M."/>
            <person name="Ohm R."/>
            <person name="Pangilinan J."/>
            <person name="Pereira M."/>
            <person name="Perotto S."/>
            <person name="Peter M."/>
            <person name="Riley R."/>
            <person name="Sitrit Y."/>
            <person name="Stielow B."/>
            <person name="Szollosi G."/>
            <person name="Zifcakova L."/>
            <person name="Stursova M."/>
            <person name="Spatafora J.W."/>
            <person name="Tedersoo L."/>
            <person name="Vaario L.-M."/>
            <person name="Yamada A."/>
            <person name="Yan M."/>
            <person name="Wang P."/>
            <person name="Xu J."/>
            <person name="Bruns T."/>
            <person name="Baldrian P."/>
            <person name="Vilgalys R."/>
            <person name="Henrissat B."/>
            <person name="Grigoriev I.V."/>
            <person name="Hibbett D."/>
            <person name="Nagy L.G."/>
            <person name="Martin F.M."/>
        </authorList>
    </citation>
    <scope>NUCLEOTIDE SEQUENCE</scope>
    <source>
        <strain evidence="1">P2</strain>
    </source>
</reference>
<reference evidence="1" key="2">
    <citation type="journal article" date="2020" name="Nat. Commun.">
        <title>Large-scale genome sequencing of mycorrhizal fungi provides insights into the early evolution of symbiotic traits.</title>
        <authorList>
            <person name="Miyauchi S."/>
            <person name="Kiss E."/>
            <person name="Kuo A."/>
            <person name="Drula E."/>
            <person name="Kohler A."/>
            <person name="Sanchez-Garcia M."/>
            <person name="Morin E."/>
            <person name="Andreopoulos B."/>
            <person name="Barry K.W."/>
            <person name="Bonito G."/>
            <person name="Buee M."/>
            <person name="Carver A."/>
            <person name="Chen C."/>
            <person name="Cichocki N."/>
            <person name="Clum A."/>
            <person name="Culley D."/>
            <person name="Crous P.W."/>
            <person name="Fauchery L."/>
            <person name="Girlanda M."/>
            <person name="Hayes R.D."/>
            <person name="Keri Z."/>
            <person name="LaButti K."/>
            <person name="Lipzen A."/>
            <person name="Lombard V."/>
            <person name="Magnuson J."/>
            <person name="Maillard F."/>
            <person name="Murat C."/>
            <person name="Nolan M."/>
            <person name="Ohm R.A."/>
            <person name="Pangilinan J."/>
            <person name="Pereira M.F."/>
            <person name="Perotto S."/>
            <person name="Peter M."/>
            <person name="Pfister S."/>
            <person name="Riley R."/>
            <person name="Sitrit Y."/>
            <person name="Stielow J.B."/>
            <person name="Szollosi G."/>
            <person name="Zifcakova L."/>
            <person name="Stursova M."/>
            <person name="Spatafora J.W."/>
            <person name="Tedersoo L."/>
            <person name="Vaario L.M."/>
            <person name="Yamada A."/>
            <person name="Yan M."/>
            <person name="Wang P."/>
            <person name="Xu J."/>
            <person name="Bruns T."/>
            <person name="Baldrian P."/>
            <person name="Vilgalys R."/>
            <person name="Dunand C."/>
            <person name="Henrissat B."/>
            <person name="Grigoriev I.V."/>
            <person name="Hibbett D."/>
            <person name="Nagy L.G."/>
            <person name="Martin F.M."/>
        </authorList>
    </citation>
    <scope>NUCLEOTIDE SEQUENCE</scope>
    <source>
        <strain evidence="1">P2</strain>
    </source>
</reference>
<name>A0ACB6ZAZ8_THEGA</name>
<comment type="caution">
    <text evidence="1">The sequence shown here is derived from an EMBL/GenBank/DDBJ whole genome shotgun (WGS) entry which is preliminary data.</text>
</comment>
<accession>A0ACB6ZAZ8</accession>
<protein>
    <submittedName>
        <fullName evidence="1">Alpha/beta-hydrolase</fullName>
    </submittedName>
</protein>
<feature type="non-terminal residue" evidence="1">
    <location>
        <position position="1"/>
    </location>
</feature>
<evidence type="ECO:0000313" key="1">
    <source>
        <dbReference type="EMBL" id="KAF9646664.1"/>
    </source>
</evidence>
<keyword evidence="2" id="KW-1185">Reference proteome</keyword>
<organism evidence="1 2">
    <name type="scientific">Thelephora ganbajun</name>
    <name type="common">Ganba fungus</name>
    <dbReference type="NCBI Taxonomy" id="370292"/>
    <lineage>
        <taxon>Eukaryota</taxon>
        <taxon>Fungi</taxon>
        <taxon>Dikarya</taxon>
        <taxon>Basidiomycota</taxon>
        <taxon>Agaricomycotina</taxon>
        <taxon>Agaricomycetes</taxon>
        <taxon>Thelephorales</taxon>
        <taxon>Thelephoraceae</taxon>
        <taxon>Thelephora</taxon>
    </lineage>
</organism>
<proteinExistence type="predicted"/>
<sequence>PLHLDIYPPDPRINSASISGDDGAGVPVVVYFHAGGLVNGNRRSWFPEWLHRRLSVQGVALLSADYRLFPPSTGHDVLEDIQDLFAYIRNNLNSALAEVTGNPKLRINVDAIGVAGTSAGGLCTYLCALHLSPKTRALLSISGLAGEVLNDNFLEPKTKLFFPNEPLLDPSDFTDFIFPQSASLPIMTGSPLEYHPPTHSTPSLPVTKRMYLFTLYYQLGEWLDYYTGDHTLSTRLCHLRSSRSSVSPGTQGPSPTLDPIKAREVIGEKNIGLFPQFGVAENWPPTLIVHGSEDSEVPLLESKHLAERLKAVGVESELIVVESQEHLFYCIPNAEKEFERFFDRATAFLAGKLQG</sequence>
<evidence type="ECO:0000313" key="2">
    <source>
        <dbReference type="Proteomes" id="UP000886501"/>
    </source>
</evidence>
<dbReference type="EMBL" id="MU118052">
    <property type="protein sequence ID" value="KAF9646664.1"/>
    <property type="molecule type" value="Genomic_DNA"/>
</dbReference>
<dbReference type="Proteomes" id="UP000886501">
    <property type="component" value="Unassembled WGS sequence"/>
</dbReference>
<gene>
    <name evidence="1" type="ORF">BDM02DRAFT_3099488</name>
</gene>